<organism evidence="2 3">
    <name type="scientific">Trypanosoma brucei gambiense (strain MHOM/CI/86/DAL972)</name>
    <dbReference type="NCBI Taxonomy" id="679716"/>
    <lineage>
        <taxon>Eukaryota</taxon>
        <taxon>Discoba</taxon>
        <taxon>Euglenozoa</taxon>
        <taxon>Kinetoplastea</taxon>
        <taxon>Metakinetoplastina</taxon>
        <taxon>Trypanosomatida</taxon>
        <taxon>Trypanosomatidae</taxon>
        <taxon>Trypanosoma</taxon>
    </lineage>
</organism>
<evidence type="ECO:0000313" key="2">
    <source>
        <dbReference type="EMBL" id="CBH13315.1"/>
    </source>
</evidence>
<protein>
    <submittedName>
        <fullName evidence="2">Uncharacterized protein</fullName>
    </submittedName>
</protein>
<dbReference type="GeneID" id="23863439"/>
<evidence type="ECO:0000256" key="1">
    <source>
        <dbReference type="SAM" id="MobiDB-lite"/>
    </source>
</evidence>
<feature type="region of interest" description="Disordered" evidence="1">
    <location>
        <begin position="52"/>
        <end position="80"/>
    </location>
</feature>
<reference evidence="3" key="1">
    <citation type="journal article" date="2010" name="PLoS Negl. Trop. Dis.">
        <title>The genome sequence of Trypanosoma brucei gambiense, causative agent of chronic human african trypanosomiasis.</title>
        <authorList>
            <person name="Jackson A.P."/>
            <person name="Sanders M."/>
            <person name="Berry A."/>
            <person name="McQuillan J."/>
            <person name="Aslett M.A."/>
            <person name="Quail M.A."/>
            <person name="Chukualim B."/>
            <person name="Capewell P."/>
            <person name="MacLeod A."/>
            <person name="Melville S.E."/>
            <person name="Gibson W."/>
            <person name="Barry J.D."/>
            <person name="Berriman M."/>
            <person name="Hertz-Fowler C."/>
        </authorList>
    </citation>
    <scope>NUCLEOTIDE SEQUENCE [LARGE SCALE GENOMIC DNA]</scope>
    <source>
        <strain evidence="3">MHOM/CI/86/DAL972</strain>
    </source>
</reference>
<gene>
    <name evidence="2" type="ORF">TbgDal_VIII2630</name>
</gene>
<feature type="region of interest" description="Disordered" evidence="1">
    <location>
        <begin position="1"/>
        <end position="25"/>
    </location>
</feature>
<accession>C9ZV77</accession>
<name>C9ZV77_TRYB9</name>
<dbReference type="AlphaFoldDB" id="C9ZV77"/>
<evidence type="ECO:0000313" key="3">
    <source>
        <dbReference type="Proteomes" id="UP000002316"/>
    </source>
</evidence>
<sequence length="106" mass="12498">MQAQNEKKRWFNSPKENRRHHPYFPAKPAKLFPPWFSGRGYGLKTLDKHNGIPTAHLKGSPLPVKCTSQKRRGSVKSKHTTCTHTKVRYVNFYWPRPHIVTRSRDY</sequence>
<dbReference type="Proteomes" id="UP000002316">
    <property type="component" value="Chromosome 8"/>
</dbReference>
<feature type="compositionally biased region" description="Basic residues" evidence="1">
    <location>
        <begin position="68"/>
        <end position="80"/>
    </location>
</feature>
<dbReference type="KEGG" id="tbg:TbgDal_VIII2630"/>
<dbReference type="RefSeq" id="XP_011775592.1">
    <property type="nucleotide sequence ID" value="XM_011777290.1"/>
</dbReference>
<proteinExistence type="predicted"/>
<dbReference type="EMBL" id="FN554971">
    <property type="protein sequence ID" value="CBH13315.1"/>
    <property type="molecule type" value="Genomic_DNA"/>
</dbReference>